<proteinExistence type="inferred from homology"/>
<evidence type="ECO:0000256" key="5">
    <source>
        <dbReference type="ARBA" id="ARBA00022723"/>
    </source>
</evidence>
<evidence type="ECO:0000256" key="9">
    <source>
        <dbReference type="HAMAP-Rule" id="MF_00219"/>
    </source>
</evidence>
<dbReference type="RefSeq" id="WP_143235509.1">
    <property type="nucleotide sequence ID" value="NZ_VJWL01000001.1"/>
</dbReference>
<evidence type="ECO:0000256" key="6">
    <source>
        <dbReference type="ARBA" id="ARBA00022801"/>
    </source>
</evidence>
<dbReference type="UniPathway" id="UPA00070">
    <property type="reaction ID" value="UER00117"/>
</dbReference>
<comment type="cofactor">
    <cofactor evidence="9 10">
        <name>Zn(2+)</name>
        <dbReference type="ChEBI" id="CHEBI:29105"/>
    </cofactor>
    <text evidence="9 10">Binds 2 Zn(2+) ions per subunit.</text>
</comment>
<gene>
    <name evidence="9 12" type="primary">pyrC</name>
    <name evidence="12" type="ORF">FM042_06520</name>
</gene>
<evidence type="ECO:0000256" key="8">
    <source>
        <dbReference type="ARBA" id="ARBA00022975"/>
    </source>
</evidence>
<dbReference type="Proteomes" id="UP000320359">
    <property type="component" value="Unassembled WGS sequence"/>
</dbReference>
<comment type="catalytic activity">
    <reaction evidence="9 10">
        <text>(S)-dihydroorotate + H2O = N-carbamoyl-L-aspartate + H(+)</text>
        <dbReference type="Rhea" id="RHEA:24296"/>
        <dbReference type="ChEBI" id="CHEBI:15377"/>
        <dbReference type="ChEBI" id="CHEBI:15378"/>
        <dbReference type="ChEBI" id="CHEBI:30864"/>
        <dbReference type="ChEBI" id="CHEBI:32814"/>
        <dbReference type="EC" id="3.5.2.3"/>
    </reaction>
</comment>
<dbReference type="AlphaFoldDB" id="A0A552X623"/>
<feature type="binding site" evidence="9">
    <location>
        <position position="147"/>
    </location>
    <ligand>
        <name>Zn(2+)</name>
        <dbReference type="ChEBI" id="CHEBI:29105"/>
        <label>2</label>
    </ligand>
</feature>
<feature type="active site" evidence="9">
    <location>
        <position position="258"/>
    </location>
</feature>
<comment type="pathway">
    <text evidence="2 9 10">Pyrimidine metabolism; UMP biosynthesis via de novo pathway; (S)-dihydroorotate from bicarbonate: step 3/3.</text>
</comment>
<dbReference type="Pfam" id="PF01979">
    <property type="entry name" value="Amidohydro_1"/>
    <property type="match status" value="1"/>
</dbReference>
<feature type="binding site" evidence="9">
    <location>
        <position position="258"/>
    </location>
    <ligand>
        <name>Zn(2+)</name>
        <dbReference type="ChEBI" id="CHEBI:29105"/>
        <label>1</label>
    </ligand>
</feature>
<feature type="binding site" evidence="9">
    <location>
        <position position="185"/>
    </location>
    <ligand>
        <name>Zn(2+)</name>
        <dbReference type="ChEBI" id="CHEBI:29105"/>
        <label>2</label>
    </ligand>
</feature>
<dbReference type="PANTHER" id="PTHR43137:SF1">
    <property type="entry name" value="DIHYDROOROTASE"/>
    <property type="match status" value="1"/>
</dbReference>
<feature type="binding site" evidence="9">
    <location>
        <position position="26"/>
    </location>
    <ligand>
        <name>Zn(2+)</name>
        <dbReference type="ChEBI" id="CHEBI:29105"/>
        <label>1</label>
    </ligand>
</feature>
<feature type="binding site" evidence="9">
    <location>
        <position position="52"/>
    </location>
    <ligand>
        <name>substrate</name>
    </ligand>
</feature>
<dbReference type="EMBL" id="VJWL01000001">
    <property type="protein sequence ID" value="TRW50474.1"/>
    <property type="molecule type" value="Genomic_DNA"/>
</dbReference>
<dbReference type="InterPro" id="IPR006680">
    <property type="entry name" value="Amidohydro-rel"/>
</dbReference>
<feature type="binding site" evidence="9">
    <location>
        <begin position="26"/>
        <end position="28"/>
    </location>
    <ligand>
        <name>substrate</name>
    </ligand>
</feature>
<dbReference type="CDD" id="cd01294">
    <property type="entry name" value="DHOase"/>
    <property type="match status" value="1"/>
</dbReference>
<comment type="caution">
    <text evidence="12">The sequence shown here is derived from an EMBL/GenBank/DDBJ whole genome shotgun (WGS) entry which is preliminary data.</text>
</comment>
<organism evidence="12 13">
    <name type="scientific">Aliidiomarina halalkaliphila</name>
    <dbReference type="NCBI Taxonomy" id="2593535"/>
    <lineage>
        <taxon>Bacteria</taxon>
        <taxon>Pseudomonadati</taxon>
        <taxon>Pseudomonadota</taxon>
        <taxon>Gammaproteobacteria</taxon>
        <taxon>Alteromonadales</taxon>
        <taxon>Idiomarinaceae</taxon>
        <taxon>Aliidiomarina</taxon>
    </lineage>
</organism>
<dbReference type="InterPro" id="IPR004721">
    <property type="entry name" value="DHOdimr"/>
</dbReference>
<dbReference type="OrthoDB" id="9808095at2"/>
<feature type="binding site" evidence="9">
    <location>
        <position position="24"/>
    </location>
    <ligand>
        <name>Zn(2+)</name>
        <dbReference type="ChEBI" id="CHEBI:29105"/>
        <label>1</label>
    </ligand>
</feature>
<dbReference type="PROSITE" id="PS00483">
    <property type="entry name" value="DIHYDROOROTASE_2"/>
    <property type="match status" value="1"/>
</dbReference>
<dbReference type="InterPro" id="IPR002195">
    <property type="entry name" value="Dihydroorotase_CS"/>
</dbReference>
<feature type="binding site" evidence="9">
    <location>
        <position position="262"/>
    </location>
    <ligand>
        <name>substrate</name>
    </ligand>
</feature>
<dbReference type="InterPro" id="IPR032466">
    <property type="entry name" value="Metal_Hydrolase"/>
</dbReference>
<feature type="binding site" evidence="9">
    <location>
        <position position="230"/>
    </location>
    <ligand>
        <name>substrate</name>
    </ligand>
</feature>
<sequence>MSSSSFKPVSLPDVLEITRPDDWHVHLRDDDVLGMTVPATARVFHRAVVMPNLVPPVSNVSMASAYRQRILAELPEGMTFDPKMALYLTQTTTATDVQDAAADPTIIGFKLYPAGATTNSASGVTDIDGMDAVFDAMQAHGVPLLVHGEVTTSDIDIFDREKVFIDRYLAPITRKFPALKVVFEHITTADAVDFVKSASAHVGATITPQHLLMNRNDLLVGGVHVHNYCLPVLKRRNHQEALQQAALSGNPKFFLGTDSAPHVQANKETACGCAGCFSAFSAIELYAELFAHFGALDKLEGFASFFGADFYGLPRNADKLVLERRTWTAPQRVTHGNTTWVPYWAGRELQYQVRTKSGS</sequence>
<feature type="domain" description="Amidohydrolase-related" evidence="11">
    <location>
        <begin position="22"/>
        <end position="316"/>
    </location>
</feature>
<keyword evidence="7 9" id="KW-0862">Zinc</keyword>
<feature type="binding site" description="via carbamate group" evidence="9">
    <location>
        <position position="110"/>
    </location>
    <ligand>
        <name>Zn(2+)</name>
        <dbReference type="ChEBI" id="CHEBI:29105"/>
        <label>2</label>
    </ligand>
</feature>
<evidence type="ECO:0000256" key="3">
    <source>
        <dbReference type="ARBA" id="ARBA00005631"/>
    </source>
</evidence>
<dbReference type="GO" id="GO:0005737">
    <property type="term" value="C:cytoplasm"/>
    <property type="evidence" value="ECO:0007669"/>
    <property type="project" value="TreeGrafter"/>
</dbReference>
<evidence type="ECO:0000256" key="1">
    <source>
        <dbReference type="ARBA" id="ARBA00002368"/>
    </source>
</evidence>
<evidence type="ECO:0000256" key="2">
    <source>
        <dbReference type="ARBA" id="ARBA00004880"/>
    </source>
</evidence>
<dbReference type="PIRSF" id="PIRSF001237">
    <property type="entry name" value="DHOdimr"/>
    <property type="match status" value="1"/>
</dbReference>
<comment type="subunit">
    <text evidence="9">Homodimer.</text>
</comment>
<name>A0A552X623_9GAMM</name>
<comment type="function">
    <text evidence="1 9">Catalyzes the reversible cyclization of carbamoyl aspartate to dihydroorotate.</text>
</comment>
<feature type="binding site" evidence="9">
    <location>
        <position position="274"/>
    </location>
    <ligand>
        <name>substrate</name>
    </ligand>
</feature>
<protein>
    <recommendedName>
        <fullName evidence="4 9">Dihydroorotase</fullName>
        <shortName evidence="9">DHOase</shortName>
        <ecNumber evidence="4 9">3.5.2.3</ecNumber>
    </recommendedName>
</protein>
<comment type="similarity">
    <text evidence="3 9 10">Belongs to the metallo-dependent hydrolases superfamily. DHOase family. Class II DHOase subfamily.</text>
</comment>
<evidence type="ECO:0000256" key="7">
    <source>
        <dbReference type="ARBA" id="ARBA00022833"/>
    </source>
</evidence>
<evidence type="ECO:0000313" key="12">
    <source>
        <dbReference type="EMBL" id="TRW50474.1"/>
    </source>
</evidence>
<dbReference type="GO" id="GO:0006207">
    <property type="term" value="P:'de novo' pyrimidine nucleobase biosynthetic process"/>
    <property type="evidence" value="ECO:0007669"/>
    <property type="project" value="TreeGrafter"/>
</dbReference>
<evidence type="ECO:0000259" key="11">
    <source>
        <dbReference type="Pfam" id="PF01979"/>
    </source>
</evidence>
<dbReference type="EC" id="3.5.2.3" evidence="4 9"/>
<evidence type="ECO:0000256" key="4">
    <source>
        <dbReference type="ARBA" id="ARBA00012860"/>
    </source>
</evidence>
<dbReference type="HAMAP" id="MF_00219">
    <property type="entry name" value="PyrC_classII"/>
    <property type="match status" value="1"/>
</dbReference>
<keyword evidence="6 9" id="KW-0378">Hydrolase</keyword>
<reference evidence="12 13" key="1">
    <citation type="submission" date="2019-07" db="EMBL/GenBank/DDBJ databases">
        <authorList>
            <person name="Yang M."/>
            <person name="Zhao D."/>
            <person name="Xiang H."/>
        </authorList>
    </citation>
    <scope>NUCLEOTIDE SEQUENCE [LARGE SCALE GENOMIC DNA]</scope>
    <source>
        <strain evidence="12 13">IM1326</strain>
    </source>
</reference>
<accession>A0A552X623</accession>
<dbReference type="SUPFAM" id="SSF51556">
    <property type="entry name" value="Metallo-dependent hydrolases"/>
    <property type="match status" value="1"/>
</dbReference>
<feature type="binding site" description="via carbamate group" evidence="9">
    <location>
        <position position="110"/>
    </location>
    <ligand>
        <name>Zn(2+)</name>
        <dbReference type="ChEBI" id="CHEBI:29105"/>
        <label>1</label>
    </ligand>
</feature>
<feature type="modified residue" description="N6-carboxylysine" evidence="9">
    <location>
        <position position="110"/>
    </location>
</feature>
<dbReference type="PANTHER" id="PTHR43137">
    <property type="entry name" value="DIHYDROOROTASE"/>
    <property type="match status" value="1"/>
</dbReference>
<evidence type="ECO:0000256" key="10">
    <source>
        <dbReference type="RuleBase" id="RU003440"/>
    </source>
</evidence>
<dbReference type="GO" id="GO:0008270">
    <property type="term" value="F:zinc ion binding"/>
    <property type="evidence" value="ECO:0007669"/>
    <property type="project" value="UniProtKB-UniRule"/>
</dbReference>
<keyword evidence="5 9" id="KW-0479">Metal-binding</keyword>
<feature type="binding site" evidence="9">
    <location>
        <position position="147"/>
    </location>
    <ligand>
        <name>substrate</name>
    </ligand>
</feature>
<keyword evidence="13" id="KW-1185">Reference proteome</keyword>
<dbReference type="GO" id="GO:0044205">
    <property type="term" value="P:'de novo' UMP biosynthetic process"/>
    <property type="evidence" value="ECO:0007669"/>
    <property type="project" value="UniProtKB-UniRule"/>
</dbReference>
<dbReference type="GO" id="GO:0004151">
    <property type="term" value="F:dihydroorotase activity"/>
    <property type="evidence" value="ECO:0007669"/>
    <property type="project" value="UniProtKB-UniRule"/>
</dbReference>
<dbReference type="Gene3D" id="3.20.20.140">
    <property type="entry name" value="Metal-dependent hydrolases"/>
    <property type="match status" value="1"/>
</dbReference>
<keyword evidence="8 9" id="KW-0665">Pyrimidine biosynthesis</keyword>
<evidence type="ECO:0000313" key="13">
    <source>
        <dbReference type="Proteomes" id="UP000320359"/>
    </source>
</evidence>
<dbReference type="NCBIfam" id="TIGR00856">
    <property type="entry name" value="pyrC_dimer"/>
    <property type="match status" value="1"/>
</dbReference>